<evidence type="ECO:0000313" key="2">
    <source>
        <dbReference type="Proteomes" id="UP001522462"/>
    </source>
</evidence>
<comment type="caution">
    <text evidence="1">The sequence shown here is derived from an EMBL/GenBank/DDBJ whole genome shotgun (WGS) entry which is preliminary data.</text>
</comment>
<evidence type="ECO:0000313" key="1">
    <source>
        <dbReference type="EMBL" id="MCJ1977892.1"/>
    </source>
</evidence>
<dbReference type="EMBL" id="JAAEDA010000011">
    <property type="protein sequence ID" value="MCJ1977892.1"/>
    <property type="molecule type" value="Genomic_DNA"/>
</dbReference>
<dbReference type="Pfam" id="PF08282">
    <property type="entry name" value="Hydrolase_3"/>
    <property type="match status" value="1"/>
</dbReference>
<dbReference type="SFLD" id="SFLDS00003">
    <property type="entry name" value="Haloacid_Dehalogenase"/>
    <property type="match status" value="1"/>
</dbReference>
<keyword evidence="1" id="KW-0378">Hydrolase</keyword>
<dbReference type="GO" id="GO:0016787">
    <property type="term" value="F:hydrolase activity"/>
    <property type="evidence" value="ECO:0007669"/>
    <property type="project" value="UniProtKB-KW"/>
</dbReference>
<sequence length="470" mass="52083">MDIKAVFFDLDGTLFTSTRNVAATTRRAIVELHKNKILVGVATGRGPAFVLPLMETLGLDFAVAYNGQYIFTPDDILSTTPIDKKTLRDIIEFSRKHGRDISLGMADGVHGSSLLKFGETRTAQFIANVLPENMSNLTKNSFKNVIRKIKPQSSNLSRSIRQPVYQVIMIATSTETDEIMARFPDLQATRSNPYSADLIAKGNSKLKGIEKVGHQFGFELSQVMAFGDSDNDFEMLSGVGVGVGMGNATTSIKHIADYITDNNNSDGIAKALAHFGLINFKNAVSFISKDQHFNQAKEFHRVMDEKTQELPRVFMPEEASHRAGFKVEEIVEFLFAASNADMVVFDDLTEQLHGAIDAASNKVKAKPLLEGENTLVGEVDALLDLLYFTYGSFALMGVDPHEIFNIVHKANMGKIFPDGKPRFDPDTHKIQKPENWEADFAPEKKITAELDRQIRVAMSKLSKAKDDKGR</sequence>
<dbReference type="Gene3D" id="3.40.50.1000">
    <property type="entry name" value="HAD superfamily/HAD-like"/>
    <property type="match status" value="1"/>
</dbReference>
<proteinExistence type="predicted"/>
<dbReference type="PROSITE" id="PS01229">
    <property type="entry name" value="COF_2"/>
    <property type="match status" value="1"/>
</dbReference>
<dbReference type="InterPro" id="IPR000150">
    <property type="entry name" value="Cof"/>
</dbReference>
<dbReference type="InterPro" id="IPR006379">
    <property type="entry name" value="HAD-SF_hydro_IIB"/>
</dbReference>
<dbReference type="PANTHER" id="PTHR10000">
    <property type="entry name" value="PHOSPHOSERINE PHOSPHATASE"/>
    <property type="match status" value="1"/>
</dbReference>
<accession>A0ABT0AMV5</accession>
<organism evidence="1 2">
    <name type="scientific">Pseudolactococcus paracarnosus</name>
    <dbReference type="NCBI Taxonomy" id="2749962"/>
    <lineage>
        <taxon>Bacteria</taxon>
        <taxon>Bacillati</taxon>
        <taxon>Bacillota</taxon>
        <taxon>Bacilli</taxon>
        <taxon>Lactobacillales</taxon>
        <taxon>Streptococcaceae</taxon>
        <taxon>Pseudolactococcus</taxon>
    </lineage>
</organism>
<name>A0ABT0AMV5_9LACT</name>
<protein>
    <submittedName>
        <fullName evidence="1">Cof-type HAD-IIB family hydrolase</fullName>
    </submittedName>
</protein>
<dbReference type="NCBIfam" id="TIGR01484">
    <property type="entry name" value="HAD-SF-IIB"/>
    <property type="match status" value="1"/>
</dbReference>
<dbReference type="Gene3D" id="3.30.1240.10">
    <property type="match status" value="1"/>
</dbReference>
<dbReference type="Gene3D" id="1.10.3420.10">
    <property type="entry name" value="putative ntp pyrophosphohydrolase like domain"/>
    <property type="match status" value="1"/>
</dbReference>
<dbReference type="RefSeq" id="WP_243914873.1">
    <property type="nucleotide sequence ID" value="NZ_JAAECY010000013.1"/>
</dbReference>
<dbReference type="SFLD" id="SFLDG01140">
    <property type="entry name" value="C2.B:_Phosphomannomutase_and_P"/>
    <property type="match status" value="1"/>
</dbReference>
<dbReference type="Proteomes" id="UP001522462">
    <property type="component" value="Unassembled WGS sequence"/>
</dbReference>
<dbReference type="SUPFAM" id="SSF56784">
    <property type="entry name" value="HAD-like"/>
    <property type="match status" value="1"/>
</dbReference>
<reference evidence="1 2" key="1">
    <citation type="journal article" date="2022" name="Microbiol. Res.">
        <title>Comparative genome analysis, predicted lifestyle and antimicrobial strategies of Lactococcus carnosus and Lactococcus paracarnosus isolated from meat.</title>
        <authorList>
            <person name="Werum V."/>
            <person name="Ehrmann M."/>
            <person name="Vogel R."/>
            <person name="Hilgarth M."/>
        </authorList>
    </citation>
    <scope>NUCLEOTIDE SEQUENCE [LARGE SCALE GENOMIC DNA]</scope>
    <source>
        <strain evidence="1 2">TMW21897</strain>
    </source>
</reference>
<dbReference type="InterPro" id="IPR021130">
    <property type="entry name" value="PRib-ATP_PPHydrolase-like"/>
</dbReference>
<dbReference type="CDD" id="cd11545">
    <property type="entry name" value="NTP-PPase_YP_001813558"/>
    <property type="match status" value="1"/>
</dbReference>
<dbReference type="NCBIfam" id="TIGR00099">
    <property type="entry name" value="Cof-subfamily"/>
    <property type="match status" value="1"/>
</dbReference>
<keyword evidence="2" id="KW-1185">Reference proteome</keyword>
<dbReference type="Pfam" id="PF01503">
    <property type="entry name" value="PRA-PH"/>
    <property type="match status" value="1"/>
</dbReference>
<dbReference type="InterPro" id="IPR023292">
    <property type="entry name" value="NTP_PyroPHydrolase-like_dom_sf"/>
</dbReference>
<dbReference type="InterPro" id="IPR036412">
    <property type="entry name" value="HAD-like_sf"/>
</dbReference>
<dbReference type="PANTHER" id="PTHR10000:SF25">
    <property type="entry name" value="PHOSPHATASE YKRA-RELATED"/>
    <property type="match status" value="1"/>
</dbReference>
<dbReference type="InterPro" id="IPR023214">
    <property type="entry name" value="HAD_sf"/>
</dbReference>
<gene>
    <name evidence="1" type="ORF">GYN19_07980</name>
</gene>